<proteinExistence type="predicted"/>
<protein>
    <submittedName>
        <fullName evidence="2">Uncharacterized protein</fullName>
    </submittedName>
</protein>
<feature type="region of interest" description="Disordered" evidence="1">
    <location>
        <begin position="1"/>
        <end position="51"/>
    </location>
</feature>
<evidence type="ECO:0000313" key="3">
    <source>
        <dbReference type="Proteomes" id="UP000604825"/>
    </source>
</evidence>
<dbReference type="EMBL" id="CAJGYO010000007">
    <property type="protein sequence ID" value="CAD6247413.1"/>
    <property type="molecule type" value="Genomic_DNA"/>
</dbReference>
<evidence type="ECO:0000256" key="1">
    <source>
        <dbReference type="SAM" id="MobiDB-lite"/>
    </source>
</evidence>
<evidence type="ECO:0000313" key="2">
    <source>
        <dbReference type="EMBL" id="CAD6247413.1"/>
    </source>
</evidence>
<organism evidence="2 3">
    <name type="scientific">Miscanthus lutarioriparius</name>
    <dbReference type="NCBI Taxonomy" id="422564"/>
    <lineage>
        <taxon>Eukaryota</taxon>
        <taxon>Viridiplantae</taxon>
        <taxon>Streptophyta</taxon>
        <taxon>Embryophyta</taxon>
        <taxon>Tracheophyta</taxon>
        <taxon>Spermatophyta</taxon>
        <taxon>Magnoliopsida</taxon>
        <taxon>Liliopsida</taxon>
        <taxon>Poales</taxon>
        <taxon>Poaceae</taxon>
        <taxon>PACMAD clade</taxon>
        <taxon>Panicoideae</taxon>
        <taxon>Andropogonodae</taxon>
        <taxon>Andropogoneae</taxon>
        <taxon>Saccharinae</taxon>
        <taxon>Miscanthus</taxon>
    </lineage>
</organism>
<accession>A0A811PTZ5</accession>
<reference evidence="2" key="1">
    <citation type="submission" date="2020-10" db="EMBL/GenBank/DDBJ databases">
        <authorList>
            <person name="Han B."/>
            <person name="Lu T."/>
            <person name="Zhao Q."/>
            <person name="Huang X."/>
            <person name="Zhao Y."/>
        </authorList>
    </citation>
    <scope>NUCLEOTIDE SEQUENCE</scope>
</reference>
<name>A0A811PTZ5_9POAL</name>
<dbReference type="Proteomes" id="UP000604825">
    <property type="component" value="Unassembled WGS sequence"/>
</dbReference>
<sequence>MVDNAAPWSTSPPKLTMPPGARKQERFDGGATAPTGSAPMPGSRSEATSGMEFFAANAVDLDLNSEAPDYPHL</sequence>
<comment type="caution">
    <text evidence="2">The sequence shown here is derived from an EMBL/GenBank/DDBJ whole genome shotgun (WGS) entry which is preliminary data.</text>
</comment>
<gene>
    <name evidence="2" type="ORF">NCGR_LOCUS31609</name>
</gene>
<keyword evidence="3" id="KW-1185">Reference proteome</keyword>
<dbReference type="AlphaFoldDB" id="A0A811PTZ5"/>